<feature type="compositionally biased region" description="Basic and acidic residues" evidence="1">
    <location>
        <begin position="55"/>
        <end position="69"/>
    </location>
</feature>
<comment type="caution">
    <text evidence="3">The sequence shown here is derived from an EMBL/GenBank/DDBJ whole genome shotgun (WGS) entry which is preliminary data.</text>
</comment>
<dbReference type="Proteomes" id="UP001501095">
    <property type="component" value="Unassembled WGS sequence"/>
</dbReference>
<keyword evidence="2" id="KW-0472">Membrane</keyword>
<evidence type="ECO:0000313" key="3">
    <source>
        <dbReference type="EMBL" id="GAA2554872.1"/>
    </source>
</evidence>
<gene>
    <name evidence="3" type="ORF">GCM10010423_65060</name>
</gene>
<feature type="region of interest" description="Disordered" evidence="1">
    <location>
        <begin position="53"/>
        <end position="80"/>
    </location>
</feature>
<accession>A0ABN3P0Z2</accession>
<evidence type="ECO:0000256" key="2">
    <source>
        <dbReference type="SAM" id="Phobius"/>
    </source>
</evidence>
<dbReference type="RefSeq" id="WP_344542994.1">
    <property type="nucleotide sequence ID" value="NZ_BAAATM010000022.1"/>
</dbReference>
<evidence type="ECO:0000313" key="4">
    <source>
        <dbReference type="Proteomes" id="UP001501095"/>
    </source>
</evidence>
<protein>
    <recommendedName>
        <fullName evidence="5">Integral membrane protein</fullName>
    </recommendedName>
</protein>
<dbReference type="EMBL" id="BAAATM010000022">
    <property type="protein sequence ID" value="GAA2554872.1"/>
    <property type="molecule type" value="Genomic_DNA"/>
</dbReference>
<organism evidence="3 4">
    <name type="scientific">Streptomyces levis</name>
    <dbReference type="NCBI Taxonomy" id="285566"/>
    <lineage>
        <taxon>Bacteria</taxon>
        <taxon>Bacillati</taxon>
        <taxon>Actinomycetota</taxon>
        <taxon>Actinomycetes</taxon>
        <taxon>Kitasatosporales</taxon>
        <taxon>Streptomycetaceae</taxon>
        <taxon>Streptomyces</taxon>
    </lineage>
</organism>
<proteinExistence type="predicted"/>
<keyword evidence="4" id="KW-1185">Reference proteome</keyword>
<evidence type="ECO:0008006" key="5">
    <source>
        <dbReference type="Google" id="ProtNLM"/>
    </source>
</evidence>
<name>A0ABN3P0Z2_9ACTN</name>
<keyword evidence="2" id="KW-1133">Transmembrane helix</keyword>
<evidence type="ECO:0000256" key="1">
    <source>
        <dbReference type="SAM" id="MobiDB-lite"/>
    </source>
</evidence>
<sequence length="80" mass="8840">MRDKIMNAVLVVVTLVWALNFAADVFVSEYKPAPEINAIFMGIVGAIFAASGREAGSRDDRSGDRRNREEEPETPTGERQ</sequence>
<reference evidence="3 4" key="1">
    <citation type="journal article" date="2019" name="Int. J. Syst. Evol. Microbiol.">
        <title>The Global Catalogue of Microorganisms (GCM) 10K type strain sequencing project: providing services to taxonomists for standard genome sequencing and annotation.</title>
        <authorList>
            <consortium name="The Broad Institute Genomics Platform"/>
            <consortium name="The Broad Institute Genome Sequencing Center for Infectious Disease"/>
            <person name="Wu L."/>
            <person name="Ma J."/>
        </authorList>
    </citation>
    <scope>NUCLEOTIDE SEQUENCE [LARGE SCALE GENOMIC DNA]</scope>
    <source>
        <strain evidence="3 4">JCM 6924</strain>
    </source>
</reference>
<keyword evidence="2" id="KW-0812">Transmembrane</keyword>
<feature type="transmembrane region" description="Helical" evidence="2">
    <location>
        <begin position="38"/>
        <end position="56"/>
    </location>
</feature>